<dbReference type="AlphaFoldDB" id="A0A0N9XL84"/>
<evidence type="ECO:0000313" key="3">
    <source>
        <dbReference type="Proteomes" id="UP000057134"/>
    </source>
</evidence>
<feature type="compositionally biased region" description="Basic and acidic residues" evidence="1">
    <location>
        <begin position="1"/>
        <end position="10"/>
    </location>
</feature>
<dbReference type="STRING" id="1766.XA26_37190"/>
<dbReference type="KEGG" id="mft:XA26_37190"/>
<protein>
    <submittedName>
        <fullName evidence="2">Uncharacterized protein</fullName>
    </submittedName>
</protein>
<evidence type="ECO:0000313" key="2">
    <source>
        <dbReference type="EMBL" id="ALI27540.1"/>
    </source>
</evidence>
<dbReference type="Proteomes" id="UP000057134">
    <property type="component" value="Chromosome"/>
</dbReference>
<evidence type="ECO:0000256" key="1">
    <source>
        <dbReference type="SAM" id="MobiDB-lite"/>
    </source>
</evidence>
<keyword evidence="3" id="KW-1185">Reference proteome</keyword>
<feature type="region of interest" description="Disordered" evidence="1">
    <location>
        <begin position="1"/>
        <end position="69"/>
    </location>
</feature>
<feature type="compositionally biased region" description="Gly residues" evidence="1">
    <location>
        <begin position="14"/>
        <end position="25"/>
    </location>
</feature>
<gene>
    <name evidence="2" type="ORF">XA26_37190</name>
</gene>
<accession>A0A0N9XL84</accession>
<name>A0A0N9XL84_MYCFO</name>
<sequence length="105" mass="11480">MGGPSHRVDQPRSGVGGAVTPGGIGWVSYQREQSAHRASMSDPALPRDDHPGRRAGHLGPVATPFPSRFAPVDRRGLRCVVFAKQRPVAVAKYRSRRRQRDTSRA</sequence>
<organism evidence="2 3">
    <name type="scientific">Mycolicibacterium fortuitum</name>
    <name type="common">Mycobacterium fortuitum</name>
    <dbReference type="NCBI Taxonomy" id="1766"/>
    <lineage>
        <taxon>Bacteria</taxon>
        <taxon>Bacillati</taxon>
        <taxon>Actinomycetota</taxon>
        <taxon>Actinomycetes</taxon>
        <taxon>Mycobacteriales</taxon>
        <taxon>Mycobacteriaceae</taxon>
        <taxon>Mycolicibacterium</taxon>
    </lineage>
</organism>
<dbReference type="EMBL" id="CP011269">
    <property type="protein sequence ID" value="ALI27540.1"/>
    <property type="molecule type" value="Genomic_DNA"/>
</dbReference>
<proteinExistence type="predicted"/>
<reference evidence="2 3" key="1">
    <citation type="journal article" date="2015" name="MBio">
        <title>Enzymatic Degradation of Phenazines Can Generate Energy and Protect Sensitive Organisms from Toxicity.</title>
        <authorList>
            <person name="Costa K.C."/>
            <person name="Bergkessel M."/>
            <person name="Saunders S."/>
            <person name="Korlach J."/>
            <person name="Newman D.K."/>
        </authorList>
    </citation>
    <scope>NUCLEOTIDE SEQUENCE [LARGE SCALE GENOMIC DNA]</scope>
    <source>
        <strain evidence="2 3">CT6</strain>
    </source>
</reference>